<keyword evidence="1" id="KW-0732">Signal</keyword>
<gene>
    <name evidence="2" type="ORF">M404DRAFT_215771</name>
</gene>
<proteinExistence type="predicted"/>
<keyword evidence="3" id="KW-1185">Reference proteome</keyword>
<name>A0A0C3JL77_PISTI</name>
<evidence type="ECO:0000313" key="2">
    <source>
        <dbReference type="EMBL" id="KIO09863.1"/>
    </source>
</evidence>
<dbReference type="HOGENOM" id="CLU_2484203_0_0_1"/>
<dbReference type="Proteomes" id="UP000054217">
    <property type="component" value="Unassembled WGS sequence"/>
</dbReference>
<feature type="chain" id="PRO_5002166144" description="Secreted protein" evidence="1">
    <location>
        <begin position="22"/>
        <end position="87"/>
    </location>
</feature>
<dbReference type="EMBL" id="KN831953">
    <property type="protein sequence ID" value="KIO09863.1"/>
    <property type="molecule type" value="Genomic_DNA"/>
</dbReference>
<evidence type="ECO:0000256" key="1">
    <source>
        <dbReference type="SAM" id="SignalP"/>
    </source>
</evidence>
<protein>
    <recommendedName>
        <fullName evidence="4">Secreted protein</fullName>
    </recommendedName>
</protein>
<reference evidence="3" key="2">
    <citation type="submission" date="2015-01" db="EMBL/GenBank/DDBJ databases">
        <title>Evolutionary Origins and Diversification of the Mycorrhizal Mutualists.</title>
        <authorList>
            <consortium name="DOE Joint Genome Institute"/>
            <consortium name="Mycorrhizal Genomics Consortium"/>
            <person name="Kohler A."/>
            <person name="Kuo A."/>
            <person name="Nagy L.G."/>
            <person name="Floudas D."/>
            <person name="Copeland A."/>
            <person name="Barry K.W."/>
            <person name="Cichocki N."/>
            <person name="Veneault-Fourrey C."/>
            <person name="LaButti K."/>
            <person name="Lindquist E.A."/>
            <person name="Lipzen A."/>
            <person name="Lundell T."/>
            <person name="Morin E."/>
            <person name="Murat C."/>
            <person name="Riley R."/>
            <person name="Ohm R."/>
            <person name="Sun H."/>
            <person name="Tunlid A."/>
            <person name="Henrissat B."/>
            <person name="Grigoriev I.V."/>
            <person name="Hibbett D.S."/>
            <person name="Martin F."/>
        </authorList>
    </citation>
    <scope>NUCLEOTIDE SEQUENCE [LARGE SCALE GENOMIC DNA]</scope>
    <source>
        <strain evidence="3">Marx 270</strain>
    </source>
</reference>
<accession>A0A0C3JL77</accession>
<reference evidence="2 3" key="1">
    <citation type="submission" date="2014-04" db="EMBL/GenBank/DDBJ databases">
        <authorList>
            <consortium name="DOE Joint Genome Institute"/>
            <person name="Kuo A."/>
            <person name="Kohler A."/>
            <person name="Costa M.D."/>
            <person name="Nagy L.G."/>
            <person name="Floudas D."/>
            <person name="Copeland A."/>
            <person name="Barry K.W."/>
            <person name="Cichocki N."/>
            <person name="Veneault-Fourrey C."/>
            <person name="LaButti K."/>
            <person name="Lindquist E.A."/>
            <person name="Lipzen A."/>
            <person name="Lundell T."/>
            <person name="Morin E."/>
            <person name="Murat C."/>
            <person name="Sun H."/>
            <person name="Tunlid A."/>
            <person name="Henrissat B."/>
            <person name="Grigoriev I.V."/>
            <person name="Hibbett D.S."/>
            <person name="Martin F."/>
            <person name="Nordberg H.P."/>
            <person name="Cantor M.N."/>
            <person name="Hua S.X."/>
        </authorList>
    </citation>
    <scope>NUCLEOTIDE SEQUENCE [LARGE SCALE GENOMIC DNA]</scope>
    <source>
        <strain evidence="2 3">Marx 270</strain>
    </source>
</reference>
<feature type="signal peptide" evidence="1">
    <location>
        <begin position="1"/>
        <end position="21"/>
    </location>
</feature>
<organism evidence="2 3">
    <name type="scientific">Pisolithus tinctorius Marx 270</name>
    <dbReference type="NCBI Taxonomy" id="870435"/>
    <lineage>
        <taxon>Eukaryota</taxon>
        <taxon>Fungi</taxon>
        <taxon>Dikarya</taxon>
        <taxon>Basidiomycota</taxon>
        <taxon>Agaricomycotina</taxon>
        <taxon>Agaricomycetes</taxon>
        <taxon>Agaricomycetidae</taxon>
        <taxon>Boletales</taxon>
        <taxon>Sclerodermatineae</taxon>
        <taxon>Pisolithaceae</taxon>
        <taxon>Pisolithus</taxon>
    </lineage>
</organism>
<evidence type="ECO:0000313" key="3">
    <source>
        <dbReference type="Proteomes" id="UP000054217"/>
    </source>
</evidence>
<evidence type="ECO:0008006" key="4">
    <source>
        <dbReference type="Google" id="ProtNLM"/>
    </source>
</evidence>
<dbReference type="AlphaFoldDB" id="A0A0C3JL77"/>
<sequence length="87" mass="8684">MPKSPLCPVLSLLCLASLVLTISSSRRRCSVSSSASTWRCISLILLAHSARPESLVAPSVGADGGEGGSDSAEAADIGAAMGSAVLI</sequence>
<dbReference type="InParanoid" id="A0A0C3JL77"/>